<dbReference type="InterPro" id="IPR011009">
    <property type="entry name" value="Kinase-like_dom_sf"/>
</dbReference>
<accession>A0A835CY78</accession>
<dbReference type="EMBL" id="JACMRX010000001">
    <property type="protein sequence ID" value="KAF7997355.1"/>
    <property type="molecule type" value="Genomic_DNA"/>
</dbReference>
<dbReference type="AlphaFoldDB" id="A0A835CY78"/>
<reference evidence="2 3" key="1">
    <citation type="submission" date="2020-08" db="EMBL/GenBank/DDBJ databases">
        <title>Aphidius gifuensis genome sequencing and assembly.</title>
        <authorList>
            <person name="Du Z."/>
        </authorList>
    </citation>
    <scope>NUCLEOTIDE SEQUENCE [LARGE SCALE GENOMIC DNA]</scope>
    <source>
        <strain evidence="2">YNYX2018</strain>
        <tissue evidence="2">Adults</tissue>
    </source>
</reference>
<dbReference type="SUPFAM" id="SSF56112">
    <property type="entry name" value="Protein kinase-like (PK-like)"/>
    <property type="match status" value="2"/>
</dbReference>
<dbReference type="SMART" id="SM00587">
    <property type="entry name" value="CHK"/>
    <property type="match status" value="2"/>
</dbReference>
<dbReference type="Proteomes" id="UP000639338">
    <property type="component" value="Unassembled WGS sequence"/>
</dbReference>
<proteinExistence type="predicted"/>
<dbReference type="Gene3D" id="3.90.1200.10">
    <property type="match status" value="2"/>
</dbReference>
<dbReference type="InterPro" id="IPR004119">
    <property type="entry name" value="EcKL"/>
</dbReference>
<dbReference type="OrthoDB" id="8250698at2759"/>
<dbReference type="InterPro" id="IPR015897">
    <property type="entry name" value="CHK_kinase-like"/>
</dbReference>
<gene>
    <name evidence="2" type="ORF">HCN44_005632</name>
</gene>
<feature type="domain" description="CHK kinase-like" evidence="1">
    <location>
        <begin position="514"/>
        <end position="708"/>
    </location>
</feature>
<comment type="caution">
    <text evidence="2">The sequence shown here is derived from an EMBL/GenBank/DDBJ whole genome shotgun (WGS) entry which is preliminary data.</text>
</comment>
<name>A0A835CY78_APHGI</name>
<evidence type="ECO:0000259" key="1">
    <source>
        <dbReference type="SMART" id="SM00587"/>
    </source>
</evidence>
<sequence length="790" mass="91019">MAKNIPQWLDIELLEKILKKYEDSDTIRVVGINSKPVNEEGDNYLGDIFRLNIEYTKKYNSMKIVKKRSFIAKIIHVDQGVPQEMVEQGNIVDVEINMMTSTLIEMEKLLGDTELFGKCLYSQKNPPAIIMEDLTESDFRLTDKQAGLDLQHSLLAIKNLAKFHASSVAVVEKDPNCKKIYNKGLFFNTNGMKTWKKFHTDRMESLATAVASWPDLGKKYQEKLLKMSKNFYDLIAEKTKLNENEFNVINHGDFWINNMLFHYNKDKKVDGHIFIDFQCCTYKSPALDLHYFLYGNLIENVFINHMDQLLEQYLYVLTTTMKKIGCKTLPPSMDYLKTLLHKYEIYGVVVCCVLLPDWIMDDEDSKIHGNFIEEYSPRFMKRISRHLLLPTWLDNKLIEKILRNFENDDSICVVDINSKLASGKGDNFTSEVLRLVVSYTVNEKSKKLVKKKSLIVKVANLTAGMNKEIIEEMAAVNTEIIMMTTTLQEMEKILDDDTKLGGKCLYGQDNPPAIIIEDLTELGFRLADRQAGLDLQHSLLAIKNLAKFHASSVAVVEKDPSCKKKYSNGLFFITNELKEWKKFAVNAMKSLAQVVGSWPDLGPKYQDKLLKISDNIYDLIAEKTIVNENEFNVINHGDFWINNMFFHYDNNNQVDGHIFLDFQIPVYKSPAIDLNYFFHGSLSEDVFINHRDEILQEYLNVLTMTMKKIGCKTLPPSMDVLKKLIRKYEIYSIFAGCICLPIITADKKDAKNMEELTDKDGLVDTVSNPLFLKRITKRLQVWDQMGLLDV</sequence>
<protein>
    <recommendedName>
        <fullName evidence="1">CHK kinase-like domain-containing protein</fullName>
    </recommendedName>
</protein>
<dbReference type="PANTHER" id="PTHR11012:SF56">
    <property type="entry name" value="CHK KINASE-LIKE DOMAIN-CONTAINING PROTEIN-RELATED"/>
    <property type="match status" value="1"/>
</dbReference>
<organism evidence="2 3">
    <name type="scientific">Aphidius gifuensis</name>
    <name type="common">Parasitoid wasp</name>
    <dbReference type="NCBI Taxonomy" id="684658"/>
    <lineage>
        <taxon>Eukaryota</taxon>
        <taxon>Metazoa</taxon>
        <taxon>Ecdysozoa</taxon>
        <taxon>Arthropoda</taxon>
        <taxon>Hexapoda</taxon>
        <taxon>Insecta</taxon>
        <taxon>Pterygota</taxon>
        <taxon>Neoptera</taxon>
        <taxon>Endopterygota</taxon>
        <taxon>Hymenoptera</taxon>
        <taxon>Apocrita</taxon>
        <taxon>Ichneumonoidea</taxon>
        <taxon>Braconidae</taxon>
        <taxon>Aphidiinae</taxon>
        <taxon>Aphidius</taxon>
    </lineage>
</organism>
<feature type="domain" description="CHK kinase-like" evidence="1">
    <location>
        <begin position="129"/>
        <end position="323"/>
    </location>
</feature>
<dbReference type="PANTHER" id="PTHR11012">
    <property type="entry name" value="PROTEIN KINASE-LIKE DOMAIN-CONTAINING"/>
    <property type="match status" value="1"/>
</dbReference>
<evidence type="ECO:0000313" key="2">
    <source>
        <dbReference type="EMBL" id="KAF7997355.1"/>
    </source>
</evidence>
<keyword evidence="3" id="KW-1185">Reference proteome</keyword>
<dbReference type="Pfam" id="PF02958">
    <property type="entry name" value="EcKL"/>
    <property type="match status" value="2"/>
</dbReference>
<evidence type="ECO:0000313" key="3">
    <source>
        <dbReference type="Proteomes" id="UP000639338"/>
    </source>
</evidence>